<dbReference type="InterPro" id="IPR029016">
    <property type="entry name" value="GAF-like_dom_sf"/>
</dbReference>
<accession>A0ABN1XWE7</accession>
<organism evidence="4 5">
    <name type="scientific">Pseudonocardia kongjuensis</name>
    <dbReference type="NCBI Taxonomy" id="102227"/>
    <lineage>
        <taxon>Bacteria</taxon>
        <taxon>Bacillati</taxon>
        <taxon>Actinomycetota</taxon>
        <taxon>Actinomycetes</taxon>
        <taxon>Pseudonocardiales</taxon>
        <taxon>Pseudonocardiaceae</taxon>
        <taxon>Pseudonocardia</taxon>
    </lineage>
</organism>
<name>A0ABN1XWE7_9PSEU</name>
<dbReference type="Pfam" id="PF17853">
    <property type="entry name" value="GGDEF_2"/>
    <property type="match status" value="1"/>
</dbReference>
<dbReference type="SUPFAM" id="SSF55781">
    <property type="entry name" value="GAF domain-like"/>
    <property type="match status" value="1"/>
</dbReference>
<evidence type="ECO:0000256" key="1">
    <source>
        <dbReference type="ARBA" id="ARBA00006754"/>
    </source>
</evidence>
<dbReference type="InterPro" id="IPR042070">
    <property type="entry name" value="PucR_C-HTH_sf"/>
</dbReference>
<dbReference type="PANTHER" id="PTHR33744:SF1">
    <property type="entry name" value="DNA-BINDING TRANSCRIPTIONAL ACTIVATOR ADER"/>
    <property type="match status" value="1"/>
</dbReference>
<dbReference type="PANTHER" id="PTHR33744">
    <property type="entry name" value="CARBOHYDRATE DIACID REGULATOR"/>
    <property type="match status" value="1"/>
</dbReference>
<feature type="region of interest" description="Disordered" evidence="2">
    <location>
        <begin position="1"/>
        <end position="31"/>
    </location>
</feature>
<evidence type="ECO:0000313" key="5">
    <source>
        <dbReference type="Proteomes" id="UP001501414"/>
    </source>
</evidence>
<dbReference type="InterPro" id="IPR003018">
    <property type="entry name" value="GAF"/>
</dbReference>
<evidence type="ECO:0000259" key="3">
    <source>
        <dbReference type="SMART" id="SM00065"/>
    </source>
</evidence>
<dbReference type="InterPro" id="IPR041522">
    <property type="entry name" value="CdaR_GGDEF"/>
</dbReference>
<evidence type="ECO:0000313" key="4">
    <source>
        <dbReference type="EMBL" id="GAA1391541.1"/>
    </source>
</evidence>
<dbReference type="RefSeq" id="WP_344023568.1">
    <property type="nucleotide sequence ID" value="NZ_BAAAJK010000014.1"/>
</dbReference>
<dbReference type="Pfam" id="PF13556">
    <property type="entry name" value="HTH_30"/>
    <property type="match status" value="1"/>
</dbReference>
<sequence>MADQPAPPVRLRPDGSTVPLPADRGARGLPPGTLDRLLVTYRAIQASQSDVDEVLRLTVRNVVDLLGADYSAVWRPGTGRGSVVASEGHAVEPWAAELAPGETAAARVCVELGRPVLDPDHDGSYLARSEGVTTLLCLPLRDGGGAAGVLYVGRRRHATFSAADVTLAAALAGQAALVLQNGRLRRELDAQHALLAHSVRVAERLSAAADSGGVDGVCRRLAREIGRRVEFVPAADLDPAASPGAPAFAVVAGRELHGDLHVYGRPLTPRDAVSVEQATGLLAREIGRAQAARQARARTGAELLRALLDGARPDQPHIAERARRLGFDLGRPVTVVAVAHDGADLTPGPELAGAGVLAGEAAEHALLAVAMPAGWTPDALLDRLATRPGVRHVGVSAARADLVAAGEEASACLALAAGSPSCRVVRAETLGPLWFLLGVPDAVARMQELVDTRLAPVPVQLLETLDAYVGCGRRLAVAAERLGLHPSTVKYRLGRVRQSLDRPLDAQAGFLLWQALRAREVLAALGHPVPNGS</sequence>
<dbReference type="InterPro" id="IPR025736">
    <property type="entry name" value="PucR_C-HTH_dom"/>
</dbReference>
<comment type="caution">
    <text evidence="4">The sequence shown here is derived from an EMBL/GenBank/DDBJ whole genome shotgun (WGS) entry which is preliminary data.</text>
</comment>
<dbReference type="Proteomes" id="UP001501414">
    <property type="component" value="Unassembled WGS sequence"/>
</dbReference>
<feature type="domain" description="GAF" evidence="3">
    <location>
        <begin position="50"/>
        <end position="189"/>
    </location>
</feature>
<feature type="compositionally biased region" description="Pro residues" evidence="2">
    <location>
        <begin position="1"/>
        <end position="10"/>
    </location>
</feature>
<evidence type="ECO:0000256" key="2">
    <source>
        <dbReference type="SAM" id="MobiDB-lite"/>
    </source>
</evidence>
<keyword evidence="5" id="KW-1185">Reference proteome</keyword>
<comment type="similarity">
    <text evidence="1">Belongs to the CdaR family.</text>
</comment>
<dbReference type="Gene3D" id="1.10.10.2840">
    <property type="entry name" value="PucR C-terminal helix-turn-helix domain"/>
    <property type="match status" value="1"/>
</dbReference>
<dbReference type="SMART" id="SM00065">
    <property type="entry name" value="GAF"/>
    <property type="match status" value="1"/>
</dbReference>
<dbReference type="Gene3D" id="3.30.450.40">
    <property type="match status" value="1"/>
</dbReference>
<proteinExistence type="inferred from homology"/>
<dbReference type="EMBL" id="BAAAJK010000014">
    <property type="protein sequence ID" value="GAA1391541.1"/>
    <property type="molecule type" value="Genomic_DNA"/>
</dbReference>
<dbReference type="InterPro" id="IPR051448">
    <property type="entry name" value="CdaR-like_regulators"/>
</dbReference>
<gene>
    <name evidence="4" type="ORF">GCM10009613_34230</name>
</gene>
<dbReference type="Pfam" id="PF01590">
    <property type="entry name" value="GAF"/>
    <property type="match status" value="1"/>
</dbReference>
<reference evidence="4 5" key="1">
    <citation type="journal article" date="2019" name="Int. J. Syst. Evol. Microbiol.">
        <title>The Global Catalogue of Microorganisms (GCM) 10K type strain sequencing project: providing services to taxonomists for standard genome sequencing and annotation.</title>
        <authorList>
            <consortium name="The Broad Institute Genomics Platform"/>
            <consortium name="The Broad Institute Genome Sequencing Center for Infectious Disease"/>
            <person name="Wu L."/>
            <person name="Ma J."/>
        </authorList>
    </citation>
    <scope>NUCLEOTIDE SEQUENCE [LARGE SCALE GENOMIC DNA]</scope>
    <source>
        <strain evidence="4 5">JCM 11896</strain>
    </source>
</reference>
<protein>
    <recommendedName>
        <fullName evidence="3">GAF domain-containing protein</fullName>
    </recommendedName>
</protein>